<dbReference type="SUPFAM" id="SSF53335">
    <property type="entry name" value="S-adenosyl-L-methionine-dependent methyltransferases"/>
    <property type="match status" value="1"/>
</dbReference>
<reference evidence="2" key="1">
    <citation type="submission" date="2015-07" db="EMBL/GenBank/DDBJ databases">
        <authorList>
            <person name="Rodrigo-Torres Lidia"/>
            <person name="Arahal R.David."/>
        </authorList>
    </citation>
    <scope>NUCLEOTIDE SEQUENCE [LARGE SCALE GENOMIC DNA]</scope>
    <source>
        <strain evidence="2">CECT 5096</strain>
    </source>
</reference>
<evidence type="ECO:0000313" key="1">
    <source>
        <dbReference type="EMBL" id="CTQ75298.1"/>
    </source>
</evidence>
<organism evidence="1 2">
    <name type="scientific">Roseibium album</name>
    <dbReference type="NCBI Taxonomy" id="311410"/>
    <lineage>
        <taxon>Bacteria</taxon>
        <taxon>Pseudomonadati</taxon>
        <taxon>Pseudomonadota</taxon>
        <taxon>Alphaproteobacteria</taxon>
        <taxon>Hyphomicrobiales</taxon>
        <taxon>Stappiaceae</taxon>
        <taxon>Roseibium</taxon>
    </lineage>
</organism>
<dbReference type="EMBL" id="CXWC01000012">
    <property type="protein sequence ID" value="CTQ75298.1"/>
    <property type="molecule type" value="Genomic_DNA"/>
</dbReference>
<protein>
    <submittedName>
        <fullName evidence="1">Macrocin-O-methyltransferase (TylF)</fullName>
    </submittedName>
</protein>
<proteinExistence type="predicted"/>
<dbReference type="Pfam" id="PF05711">
    <property type="entry name" value="TylF"/>
    <property type="match status" value="1"/>
</dbReference>
<dbReference type="Proteomes" id="UP000049983">
    <property type="component" value="Unassembled WGS sequence"/>
</dbReference>
<keyword evidence="2" id="KW-1185">Reference proteome</keyword>
<dbReference type="PANTHER" id="PTHR40036:SF1">
    <property type="entry name" value="MACROCIN O-METHYLTRANSFERASE"/>
    <property type="match status" value="1"/>
</dbReference>
<keyword evidence="1" id="KW-0808">Transferase</keyword>
<dbReference type="RefSeq" id="WP_055118739.1">
    <property type="nucleotide sequence ID" value="NZ_CANKXR010000003.1"/>
</dbReference>
<dbReference type="GO" id="GO:0008168">
    <property type="term" value="F:methyltransferase activity"/>
    <property type="evidence" value="ECO:0007669"/>
    <property type="project" value="UniProtKB-KW"/>
</dbReference>
<dbReference type="AlphaFoldDB" id="A0A0M6ZHV3"/>
<dbReference type="GeneID" id="97671608"/>
<name>A0A0M6ZHV3_9HYPH</name>
<dbReference type="InterPro" id="IPR008884">
    <property type="entry name" value="TylF_MeTrfase"/>
</dbReference>
<keyword evidence="1" id="KW-0489">Methyltransferase</keyword>
<dbReference type="STRING" id="311410.LA5095_04397"/>
<dbReference type="InterPro" id="IPR029063">
    <property type="entry name" value="SAM-dependent_MTases_sf"/>
</dbReference>
<dbReference type="GO" id="GO:0032259">
    <property type="term" value="P:methylation"/>
    <property type="evidence" value="ECO:0007669"/>
    <property type="project" value="UniProtKB-KW"/>
</dbReference>
<evidence type="ECO:0000313" key="2">
    <source>
        <dbReference type="Proteomes" id="UP000049983"/>
    </source>
</evidence>
<dbReference type="PANTHER" id="PTHR40036">
    <property type="entry name" value="MACROCIN O-METHYLTRANSFERASE"/>
    <property type="match status" value="1"/>
</dbReference>
<dbReference type="OrthoDB" id="9811332at2"/>
<sequence>MKSKTELTGSKWSETEKSYAEKRDRLLSSTPSHDVAAAPFVYAERQTVTSSLTRIDLFRKVLEVQGAIVECGVHKANSLFLYYHLSTILEPYNFNRKIIGFDTFEGFRSLSSKDSCDVSESDFADTNYESLCAWHELQDGNRAVSHIPKMELVKGDALDTIPQFVEDNPHLIVALLYLDFDIYEPTRVALKHLLPLVPKGGIVALDEINSKKWQGETIALKEQVAIENISLRKFYYDPWVSYFVVE</sequence>
<accession>A0A0M6ZHV3</accession>
<dbReference type="Gene3D" id="3.40.50.150">
    <property type="entry name" value="Vaccinia Virus protein VP39"/>
    <property type="match status" value="1"/>
</dbReference>
<gene>
    <name evidence="1" type="ORF">LA5096_04306</name>
</gene>